<dbReference type="EC" id="3.5.1.19" evidence="6"/>
<dbReference type="GO" id="GO:0008936">
    <property type="term" value="F:nicotinamidase activity"/>
    <property type="evidence" value="ECO:0007669"/>
    <property type="project" value="UniProtKB-EC"/>
</dbReference>
<comment type="caution">
    <text evidence="9">The sequence shown here is derived from an EMBL/GenBank/DDBJ whole genome shotgun (WGS) entry which is preliminary data.</text>
</comment>
<evidence type="ECO:0000256" key="1">
    <source>
        <dbReference type="ARBA" id="ARBA00006336"/>
    </source>
</evidence>
<dbReference type="InterPro" id="IPR052347">
    <property type="entry name" value="Isochorismatase_Nicotinamidase"/>
</dbReference>
<comment type="similarity">
    <text evidence="1">Belongs to the isochorismatase family.</text>
</comment>
<sequence length="229" mass="26194">MVLKTALLVIDIQNDFLPGGSLAVKDGDKIIPGVLNLLNFYKWDAVAFSQDWHPKDHISFASNHANVKPFEKIEFQSTKDQNYYSKEFVWPDHCVQHHHGADFPDSLIEAYKNIDVPKTIVQKGSLHDRDYYSAFNDIWYDDKTELDAFLKSNDIEQVFIVGLAYDVCVKYTSESSSKIGYKTFVIKPLSKAVNPNNLKETDEYLINNGTGIIEELNDKILNRLKKGEQ</sequence>
<comment type="pathway">
    <text evidence="5">Cofactor biosynthesis; nicotinate biosynthesis; nicotinate from nicotinamide: step 1/1.</text>
</comment>
<evidence type="ECO:0000313" key="10">
    <source>
        <dbReference type="Proteomes" id="UP000769528"/>
    </source>
</evidence>
<evidence type="ECO:0000256" key="6">
    <source>
        <dbReference type="ARBA" id="ARBA00039017"/>
    </source>
</evidence>
<dbReference type="AlphaFoldDB" id="A0A9P8PZI2"/>
<evidence type="ECO:0000259" key="8">
    <source>
        <dbReference type="Pfam" id="PF00857"/>
    </source>
</evidence>
<dbReference type="InterPro" id="IPR000868">
    <property type="entry name" value="Isochorismatase-like_dom"/>
</dbReference>
<evidence type="ECO:0000256" key="5">
    <source>
        <dbReference type="ARBA" id="ARBA00037900"/>
    </source>
</evidence>
<protein>
    <recommendedName>
        <fullName evidence="6">nicotinamidase</fullName>
        <ecNumber evidence="6">3.5.1.19</ecNumber>
    </recommendedName>
    <alternativeName>
        <fullName evidence="7">Nicotinamide deamidase</fullName>
    </alternativeName>
</protein>
<dbReference type="PANTHER" id="PTHR11080:SF2">
    <property type="entry name" value="LD05707P"/>
    <property type="match status" value="1"/>
</dbReference>
<dbReference type="SUPFAM" id="SSF52499">
    <property type="entry name" value="Isochorismatase-like hydrolases"/>
    <property type="match status" value="1"/>
</dbReference>
<keyword evidence="4" id="KW-0378">Hydrolase</keyword>
<dbReference type="GO" id="GO:0019363">
    <property type="term" value="P:pyridine nucleotide biosynthetic process"/>
    <property type="evidence" value="ECO:0007669"/>
    <property type="project" value="UniProtKB-KW"/>
</dbReference>
<keyword evidence="10" id="KW-1185">Reference proteome</keyword>
<evidence type="ECO:0000256" key="7">
    <source>
        <dbReference type="ARBA" id="ARBA00043224"/>
    </source>
</evidence>
<dbReference type="EMBL" id="JAEUBF010000117">
    <property type="protein sequence ID" value="KAH3680400.1"/>
    <property type="molecule type" value="Genomic_DNA"/>
</dbReference>
<evidence type="ECO:0000256" key="3">
    <source>
        <dbReference type="ARBA" id="ARBA00022723"/>
    </source>
</evidence>
<feature type="domain" description="Isochorismatase-like" evidence="8">
    <location>
        <begin position="5"/>
        <end position="196"/>
    </location>
</feature>
<gene>
    <name evidence="9" type="ORF">WICMUC_000331</name>
</gene>
<name>A0A9P8PZI2_9ASCO</name>
<keyword evidence="2" id="KW-0662">Pyridine nucleotide biosynthesis</keyword>
<keyword evidence="3" id="KW-0479">Metal-binding</keyword>
<reference evidence="9" key="2">
    <citation type="submission" date="2021-01" db="EMBL/GenBank/DDBJ databases">
        <authorList>
            <person name="Schikora-Tamarit M.A."/>
        </authorList>
    </citation>
    <scope>NUCLEOTIDE SEQUENCE</scope>
    <source>
        <strain evidence="9">CBS6341</strain>
    </source>
</reference>
<dbReference type="InterPro" id="IPR036380">
    <property type="entry name" value="Isochorismatase-like_sf"/>
</dbReference>
<reference evidence="9" key="1">
    <citation type="journal article" date="2021" name="Open Biol.">
        <title>Shared evolutionary footprints suggest mitochondrial oxidative damage underlies multiple complex I losses in fungi.</title>
        <authorList>
            <person name="Schikora-Tamarit M.A."/>
            <person name="Marcet-Houben M."/>
            <person name="Nosek J."/>
            <person name="Gabaldon T."/>
        </authorList>
    </citation>
    <scope>NUCLEOTIDE SEQUENCE</scope>
    <source>
        <strain evidence="9">CBS6341</strain>
    </source>
</reference>
<proteinExistence type="inferred from homology"/>
<dbReference type="Gene3D" id="3.40.50.850">
    <property type="entry name" value="Isochorismatase-like"/>
    <property type="match status" value="1"/>
</dbReference>
<dbReference type="GO" id="GO:0046872">
    <property type="term" value="F:metal ion binding"/>
    <property type="evidence" value="ECO:0007669"/>
    <property type="project" value="UniProtKB-KW"/>
</dbReference>
<dbReference type="OrthoDB" id="3341310at2759"/>
<evidence type="ECO:0000313" key="9">
    <source>
        <dbReference type="EMBL" id="KAH3680400.1"/>
    </source>
</evidence>
<evidence type="ECO:0000256" key="2">
    <source>
        <dbReference type="ARBA" id="ARBA00022642"/>
    </source>
</evidence>
<organism evidence="9 10">
    <name type="scientific">Wickerhamomyces mucosus</name>
    <dbReference type="NCBI Taxonomy" id="1378264"/>
    <lineage>
        <taxon>Eukaryota</taxon>
        <taxon>Fungi</taxon>
        <taxon>Dikarya</taxon>
        <taxon>Ascomycota</taxon>
        <taxon>Saccharomycotina</taxon>
        <taxon>Saccharomycetes</taxon>
        <taxon>Phaffomycetales</taxon>
        <taxon>Wickerhamomycetaceae</taxon>
        <taxon>Wickerhamomyces</taxon>
    </lineage>
</organism>
<dbReference type="Proteomes" id="UP000769528">
    <property type="component" value="Unassembled WGS sequence"/>
</dbReference>
<dbReference type="PANTHER" id="PTHR11080">
    <property type="entry name" value="PYRAZINAMIDASE/NICOTINAMIDASE"/>
    <property type="match status" value="1"/>
</dbReference>
<evidence type="ECO:0000256" key="4">
    <source>
        <dbReference type="ARBA" id="ARBA00022801"/>
    </source>
</evidence>
<accession>A0A9P8PZI2</accession>
<dbReference type="Pfam" id="PF00857">
    <property type="entry name" value="Isochorismatase"/>
    <property type="match status" value="1"/>
</dbReference>